<evidence type="ECO:0000313" key="1">
    <source>
        <dbReference type="EMBL" id="EER19291.1"/>
    </source>
</evidence>
<dbReference type="Proteomes" id="UP000007800">
    <property type="component" value="Unassembled WGS sequence"/>
</dbReference>
<dbReference type="OrthoDB" id="440750at2759"/>
<protein>
    <submittedName>
        <fullName evidence="1">Uncharacterized protein</fullName>
    </submittedName>
</protein>
<proteinExistence type="predicted"/>
<dbReference type="InParanoid" id="C5K8A3"/>
<keyword evidence="2" id="KW-1185">Reference proteome</keyword>
<dbReference type="RefSeq" id="XP_002787495.1">
    <property type="nucleotide sequence ID" value="XM_002787449.1"/>
</dbReference>
<sequence length="404" mass="44604">MSMNMTPIQLSSSLNLATLGMSVSLFGNHPPIAAAECQAVTEEVDNTMKVGTLDGHFIEDFKEDYLATIKSVSILLDSELTAVELSGAFPGGNKMHGASSPAFPPPHCLTRYEWRSSAAEEPADRARHLDLSIRSLHTGLRSGKIEECMIVLPPTSYMGGRDNVTVIIRWRRTVAADQDITKGERILEAIQSSSLVSEWKQWHEAGISFENLSISKGINELNEGLETGGDTTQKQHDDVDEITQEAHEDELTCELLNVLQNGGEKVNADFGSRARKGARAEQQERAVSVPVMIANQPFEGATIAPLEVGITCSSPGDNSKLDQSVLYTVRITGPVLLDKVLYLIEACSEHRRKPFKTTIECEPKCHFGLNAFTRSRDRGRLLEIEFDPTKGWFLRFEPVSTRHP</sequence>
<reference evidence="1 2" key="1">
    <citation type="submission" date="2008-07" db="EMBL/GenBank/DDBJ databases">
        <authorList>
            <person name="El-Sayed N."/>
            <person name="Caler E."/>
            <person name="Inman J."/>
            <person name="Amedeo P."/>
            <person name="Hass B."/>
            <person name="Wortman J."/>
        </authorList>
    </citation>
    <scope>NUCLEOTIDE SEQUENCE [LARGE SCALE GENOMIC DNA]</scope>
    <source>
        <strain evidence="2">ATCC 50983 / TXsc</strain>
    </source>
</reference>
<dbReference type="EMBL" id="GG671101">
    <property type="protein sequence ID" value="EER19291.1"/>
    <property type="molecule type" value="Genomic_DNA"/>
</dbReference>
<evidence type="ECO:0000313" key="2">
    <source>
        <dbReference type="Proteomes" id="UP000007800"/>
    </source>
</evidence>
<name>C5K8A3_PERM5</name>
<organism evidence="2">
    <name type="scientific">Perkinsus marinus (strain ATCC 50983 / TXsc)</name>
    <dbReference type="NCBI Taxonomy" id="423536"/>
    <lineage>
        <taxon>Eukaryota</taxon>
        <taxon>Sar</taxon>
        <taxon>Alveolata</taxon>
        <taxon>Perkinsozoa</taxon>
        <taxon>Perkinsea</taxon>
        <taxon>Perkinsida</taxon>
        <taxon>Perkinsidae</taxon>
        <taxon>Perkinsus</taxon>
    </lineage>
</organism>
<accession>C5K8A3</accession>
<dbReference type="GeneID" id="9039545"/>
<gene>
    <name evidence="1" type="ORF">Pmar_PMAR015852</name>
</gene>
<dbReference type="AlphaFoldDB" id="C5K8A3"/>